<dbReference type="SUPFAM" id="SSF52980">
    <property type="entry name" value="Restriction endonuclease-like"/>
    <property type="match status" value="1"/>
</dbReference>
<evidence type="ECO:0000313" key="2">
    <source>
        <dbReference type="EMBL" id="CUS03572.2"/>
    </source>
</evidence>
<dbReference type="CDD" id="cd06260">
    <property type="entry name" value="DUF820-like"/>
    <property type="match status" value="1"/>
</dbReference>
<dbReference type="OrthoDB" id="9793127at2"/>
<name>A0A160T217_9CHLR</name>
<feature type="domain" description="Putative restriction endonuclease" evidence="1">
    <location>
        <begin position="25"/>
        <end position="192"/>
    </location>
</feature>
<dbReference type="InterPro" id="IPR011335">
    <property type="entry name" value="Restrct_endonuc-II-like"/>
</dbReference>
<dbReference type="Pfam" id="PF05685">
    <property type="entry name" value="Uma2"/>
    <property type="match status" value="1"/>
</dbReference>
<dbReference type="Proteomes" id="UP000215027">
    <property type="component" value="Chromosome I"/>
</dbReference>
<dbReference type="RefSeq" id="WP_095043040.1">
    <property type="nucleotide sequence ID" value="NZ_LN890655.1"/>
</dbReference>
<evidence type="ECO:0000313" key="3">
    <source>
        <dbReference type="Proteomes" id="UP000215027"/>
    </source>
</evidence>
<dbReference type="InterPro" id="IPR012296">
    <property type="entry name" value="Nuclease_put_TT1808"/>
</dbReference>
<reference evidence="2" key="1">
    <citation type="submission" date="2016-01" db="EMBL/GenBank/DDBJ databases">
        <authorList>
            <person name="Mcilroy J.S."/>
            <person name="Karst M S."/>
            <person name="Albertsen M."/>
        </authorList>
    </citation>
    <scope>NUCLEOTIDE SEQUENCE</scope>
    <source>
        <strain evidence="2">Cfx-K</strain>
    </source>
</reference>
<dbReference type="InterPro" id="IPR008538">
    <property type="entry name" value="Uma2"/>
</dbReference>
<dbReference type="PANTHER" id="PTHR34107">
    <property type="entry name" value="SLL0198 PROTEIN-RELATED"/>
    <property type="match status" value="1"/>
</dbReference>
<protein>
    <recommendedName>
        <fullName evidence="1">Putative restriction endonuclease domain-containing protein</fullName>
    </recommendedName>
</protein>
<organism evidence="2 3">
    <name type="scientific">Candidatus Promineifilum breve</name>
    <dbReference type="NCBI Taxonomy" id="1806508"/>
    <lineage>
        <taxon>Bacteria</taxon>
        <taxon>Bacillati</taxon>
        <taxon>Chloroflexota</taxon>
        <taxon>Ardenticatenia</taxon>
        <taxon>Candidatus Promineifilales</taxon>
        <taxon>Candidatus Promineifilaceae</taxon>
        <taxon>Candidatus Promineifilum</taxon>
    </lineage>
</organism>
<dbReference type="KEGG" id="pbf:CFX0092_A1694"/>
<accession>A0A160T217</accession>
<dbReference type="AlphaFoldDB" id="A0A160T217"/>
<dbReference type="Gene3D" id="3.90.1570.10">
    <property type="entry name" value="tt1808, chain A"/>
    <property type="match status" value="1"/>
</dbReference>
<evidence type="ECO:0000259" key="1">
    <source>
        <dbReference type="Pfam" id="PF05685"/>
    </source>
</evidence>
<dbReference type="PANTHER" id="PTHR34107:SF4">
    <property type="entry name" value="SLL1222 PROTEIN"/>
    <property type="match status" value="1"/>
</dbReference>
<sequence>MATPTLVKQSTTTAWPEQGQWTYDDWLRLPTDTFRYEIIEGELFVSPSPGTNHQIAVSSLLAAMHYHARHNNLGLVLTSPISVRLPLRDSIVQPDILFVRRERIAIVKDDVIDGAPDLVVEILSPSNWVYDRSHKQEAYLQAGVREYWIVDYRARTVDVLVLEDDEYVQRGQYGDGSMVASETLTGFSIAVAEIFAR</sequence>
<dbReference type="EMBL" id="LN890655">
    <property type="protein sequence ID" value="CUS03572.2"/>
    <property type="molecule type" value="Genomic_DNA"/>
</dbReference>
<proteinExistence type="predicted"/>
<gene>
    <name evidence="2" type="ORF">CFX0092_A1694</name>
</gene>
<keyword evidence="3" id="KW-1185">Reference proteome</keyword>